<accession>A0A5C2RWL5</accession>
<dbReference type="GO" id="GO:0005634">
    <property type="term" value="C:nucleus"/>
    <property type="evidence" value="ECO:0007669"/>
    <property type="project" value="TreeGrafter"/>
</dbReference>
<dbReference type="OrthoDB" id="441812at2759"/>
<dbReference type="Proteomes" id="UP000313359">
    <property type="component" value="Unassembled WGS sequence"/>
</dbReference>
<feature type="region of interest" description="Disordered" evidence="1">
    <location>
        <begin position="495"/>
        <end position="515"/>
    </location>
</feature>
<sequence>MGLDIFYTWLSENEVQVLPGVSISEKDSSIAVFSTKTFDTCEKLAIIPKRAVLSTRTCAFCEHISWVPYGHGAILALSLALYSEILRGAQSRWFGYLQSLPASIVPIARLWGHPAAFADDADAQEAYRWLQGTEVQRELQDDEGMSLLTEIDEYYESDVEPLLTSHKLGPSLSGFLRAYSLVCSRAFLVDAYHGLSMVPVADAFNHEQKNHVQLTSEYDVCPECGSLAECPHDHEDTPEGVRPEKLTEDGMDTVDMVAVRPIPAGIEVYNTYGAHLGNAALLARYGFMLDSFETDRITFGWPGSGLVVEGSPNQWMEVYESVKSDVGPVVDVSLSLYQSGGDREEPSLSVNSDGQASLGMFVWAARNIVAQELSSQYQSGTRAATVGLITRTFSVLLQVEVRRRMTDVDADPITDTDALQVLVRTADAIIHLCRARLARMGQPGDRAVTPQLLCELLDVLPPEKFKTRYALEYLLGERAILEACVANWEELRNSVGDASTPGSTSSSGVEVPNCK</sequence>
<dbReference type="AlphaFoldDB" id="A0A5C2RWL5"/>
<feature type="compositionally biased region" description="Polar residues" evidence="1">
    <location>
        <begin position="496"/>
        <end position="508"/>
    </location>
</feature>
<keyword evidence="3" id="KW-1185">Reference proteome</keyword>
<dbReference type="Gene3D" id="3.90.1410.10">
    <property type="entry name" value="set domain protein methyltransferase, domain 1"/>
    <property type="match status" value="1"/>
</dbReference>
<evidence type="ECO:0000313" key="2">
    <source>
        <dbReference type="EMBL" id="RPD55360.1"/>
    </source>
</evidence>
<name>A0A5C2RWL5_9APHY</name>
<proteinExistence type="predicted"/>
<dbReference type="EMBL" id="ML122296">
    <property type="protein sequence ID" value="RPD55360.1"/>
    <property type="molecule type" value="Genomic_DNA"/>
</dbReference>
<evidence type="ECO:0000256" key="1">
    <source>
        <dbReference type="SAM" id="MobiDB-lite"/>
    </source>
</evidence>
<dbReference type="InterPro" id="IPR050600">
    <property type="entry name" value="SETD3_SETD6_MTase"/>
</dbReference>
<dbReference type="SUPFAM" id="SSF82199">
    <property type="entry name" value="SET domain"/>
    <property type="match status" value="1"/>
</dbReference>
<gene>
    <name evidence="2" type="ORF">L227DRAFT_579785</name>
</gene>
<reference evidence="2" key="1">
    <citation type="journal article" date="2018" name="Genome Biol. Evol.">
        <title>Genomics and development of Lentinus tigrinus, a white-rot wood-decaying mushroom with dimorphic fruiting bodies.</title>
        <authorList>
            <person name="Wu B."/>
            <person name="Xu Z."/>
            <person name="Knudson A."/>
            <person name="Carlson A."/>
            <person name="Chen N."/>
            <person name="Kovaka S."/>
            <person name="LaButti K."/>
            <person name="Lipzen A."/>
            <person name="Pennachio C."/>
            <person name="Riley R."/>
            <person name="Schakwitz W."/>
            <person name="Umezawa K."/>
            <person name="Ohm R.A."/>
            <person name="Grigoriev I.V."/>
            <person name="Nagy L.G."/>
            <person name="Gibbons J."/>
            <person name="Hibbett D."/>
        </authorList>
    </citation>
    <scope>NUCLEOTIDE SEQUENCE [LARGE SCALE GENOMIC DNA]</scope>
    <source>
        <strain evidence="2">ALCF2SS1-6</strain>
    </source>
</reference>
<evidence type="ECO:0000313" key="3">
    <source>
        <dbReference type="Proteomes" id="UP000313359"/>
    </source>
</evidence>
<dbReference type="GO" id="GO:0016279">
    <property type="term" value="F:protein-lysine N-methyltransferase activity"/>
    <property type="evidence" value="ECO:0007669"/>
    <property type="project" value="TreeGrafter"/>
</dbReference>
<organism evidence="2 3">
    <name type="scientific">Lentinus tigrinus ALCF2SS1-6</name>
    <dbReference type="NCBI Taxonomy" id="1328759"/>
    <lineage>
        <taxon>Eukaryota</taxon>
        <taxon>Fungi</taxon>
        <taxon>Dikarya</taxon>
        <taxon>Basidiomycota</taxon>
        <taxon>Agaricomycotina</taxon>
        <taxon>Agaricomycetes</taxon>
        <taxon>Polyporales</taxon>
        <taxon>Polyporaceae</taxon>
        <taxon>Lentinus</taxon>
    </lineage>
</organism>
<dbReference type="InterPro" id="IPR046341">
    <property type="entry name" value="SET_dom_sf"/>
</dbReference>
<dbReference type="PANTHER" id="PTHR13271:SF34">
    <property type="entry name" value="N-LYSINE METHYLTRANSFERASE SETD6"/>
    <property type="match status" value="1"/>
</dbReference>
<protein>
    <submittedName>
        <fullName evidence="2">SET domain-containing protein</fullName>
    </submittedName>
</protein>
<dbReference type="CDD" id="cd10527">
    <property type="entry name" value="SET_LSMT"/>
    <property type="match status" value="1"/>
</dbReference>
<dbReference type="PANTHER" id="PTHR13271">
    <property type="entry name" value="UNCHARACTERIZED PUTATIVE METHYLTRANSFERASE"/>
    <property type="match status" value="1"/>
</dbReference>
<dbReference type="STRING" id="1328759.A0A5C2RWL5"/>